<evidence type="ECO:0000313" key="3">
    <source>
        <dbReference type="Proteomes" id="UP000228503"/>
    </source>
</evidence>
<dbReference type="PROSITE" id="PS51462">
    <property type="entry name" value="NUDIX"/>
    <property type="match status" value="1"/>
</dbReference>
<sequence length="179" mass="20916">MQYYDDVQYIAQVNDEDSIEGKIERWEAHRNGILHRALTIAVYVNDSILLQKRKHPVFDSVFDITVSTHQIYVDDILQSDEETIYQTLERELLLKPESLKQKPEYKGNVMYQANDPKSDFIEHEVCHVYTCVISSIPLFDPAFAYEVKMVSVDDIKNLELGTHLHLAPWVKEMIKKDMV</sequence>
<accession>A0A2M7TYA2</accession>
<comment type="caution">
    <text evidence="2">The sequence shown here is derived from an EMBL/GenBank/DDBJ whole genome shotgun (WGS) entry which is preliminary data.</text>
</comment>
<dbReference type="Proteomes" id="UP000228503">
    <property type="component" value="Unassembled WGS sequence"/>
</dbReference>
<dbReference type="AlphaFoldDB" id="A0A2M7TYA2"/>
<dbReference type="InterPro" id="IPR015797">
    <property type="entry name" value="NUDIX_hydrolase-like_dom_sf"/>
</dbReference>
<dbReference type="SUPFAM" id="SSF55811">
    <property type="entry name" value="Nudix"/>
    <property type="match status" value="1"/>
</dbReference>
<evidence type="ECO:0000259" key="1">
    <source>
        <dbReference type="PROSITE" id="PS51462"/>
    </source>
</evidence>
<feature type="domain" description="Nudix hydrolase" evidence="1">
    <location>
        <begin position="33"/>
        <end position="172"/>
    </location>
</feature>
<protein>
    <recommendedName>
        <fullName evidence="1">Nudix hydrolase domain-containing protein</fullName>
    </recommendedName>
</protein>
<dbReference type="EMBL" id="PFOB01000044">
    <property type="protein sequence ID" value="PIZ62801.1"/>
    <property type="molecule type" value="Genomic_DNA"/>
</dbReference>
<dbReference type="InterPro" id="IPR000086">
    <property type="entry name" value="NUDIX_hydrolase_dom"/>
</dbReference>
<dbReference type="Gene3D" id="3.90.79.10">
    <property type="entry name" value="Nucleoside Triphosphate Pyrophosphohydrolase"/>
    <property type="match status" value="1"/>
</dbReference>
<reference evidence="3" key="1">
    <citation type="submission" date="2017-09" db="EMBL/GenBank/DDBJ databases">
        <title>Depth-based differentiation of microbial function through sediment-hosted aquifers and enrichment of novel symbionts in the deep terrestrial subsurface.</title>
        <authorList>
            <person name="Probst A.J."/>
            <person name="Ladd B."/>
            <person name="Jarett J.K."/>
            <person name="Geller-Mcgrath D.E."/>
            <person name="Sieber C.M.K."/>
            <person name="Emerson J.B."/>
            <person name="Anantharaman K."/>
            <person name="Thomas B.C."/>
            <person name="Malmstrom R."/>
            <person name="Stieglmeier M."/>
            <person name="Klingl A."/>
            <person name="Woyke T."/>
            <person name="Ryan C.M."/>
            <person name="Banfield J.F."/>
        </authorList>
    </citation>
    <scope>NUCLEOTIDE SEQUENCE [LARGE SCALE GENOMIC DNA]</scope>
</reference>
<organism evidence="2 3">
    <name type="scientific">Candidatus Roizmanbacteria bacterium CG_4_10_14_0_2_um_filter_39_13</name>
    <dbReference type="NCBI Taxonomy" id="1974825"/>
    <lineage>
        <taxon>Bacteria</taxon>
        <taxon>Candidatus Roizmaniibacteriota</taxon>
    </lineage>
</organism>
<gene>
    <name evidence="2" type="ORF">COY16_03495</name>
</gene>
<evidence type="ECO:0000313" key="2">
    <source>
        <dbReference type="EMBL" id="PIZ62801.1"/>
    </source>
</evidence>
<proteinExistence type="predicted"/>
<name>A0A2M7TYA2_9BACT</name>